<evidence type="ECO:0000313" key="1">
    <source>
        <dbReference type="EMBL" id="MBD8013180.1"/>
    </source>
</evidence>
<proteinExistence type="predicted"/>
<evidence type="ECO:0000313" key="2">
    <source>
        <dbReference type="Proteomes" id="UP000611521"/>
    </source>
</evidence>
<organism evidence="1 2">
    <name type="scientific">Microbacterium commune</name>
    <dbReference type="NCBI Taxonomy" id="2762219"/>
    <lineage>
        <taxon>Bacteria</taxon>
        <taxon>Bacillati</taxon>
        <taxon>Actinomycetota</taxon>
        <taxon>Actinomycetes</taxon>
        <taxon>Micrococcales</taxon>
        <taxon>Microbacteriaceae</taxon>
        <taxon>Microbacterium</taxon>
    </lineage>
</organism>
<accession>A0ABR8W837</accession>
<dbReference type="EMBL" id="JACSPX010000003">
    <property type="protein sequence ID" value="MBD8013180.1"/>
    <property type="molecule type" value="Genomic_DNA"/>
</dbReference>
<reference evidence="1 2" key="1">
    <citation type="submission" date="2020-08" db="EMBL/GenBank/DDBJ databases">
        <title>A Genomic Blueprint of the Chicken Gut Microbiome.</title>
        <authorList>
            <person name="Gilroy R."/>
            <person name="Ravi A."/>
            <person name="Getino M."/>
            <person name="Pursley I."/>
            <person name="Horton D.L."/>
            <person name="Alikhan N.-F."/>
            <person name="Baker D."/>
            <person name="Gharbi K."/>
            <person name="Hall N."/>
            <person name="Watson M."/>
            <person name="Adriaenssens E.M."/>
            <person name="Foster-Nyarko E."/>
            <person name="Jarju S."/>
            <person name="Secka A."/>
            <person name="Antonio M."/>
            <person name="Oren A."/>
            <person name="Chaudhuri R."/>
            <person name="La Ragione R.M."/>
            <person name="Hildebrand F."/>
            <person name="Pallen M.J."/>
        </authorList>
    </citation>
    <scope>NUCLEOTIDE SEQUENCE [LARGE SCALE GENOMIC DNA]</scope>
    <source>
        <strain evidence="1 2">Re1</strain>
    </source>
</reference>
<name>A0ABR8W837_9MICO</name>
<gene>
    <name evidence="1" type="ORF">H9633_12885</name>
</gene>
<sequence>MDREDVTFWDPRKKQLALMVALADLAYVISRRYPVRDGFLLKPVMNPEEIIA</sequence>
<protein>
    <submittedName>
        <fullName evidence="1">Uncharacterized protein</fullName>
    </submittedName>
</protein>
<comment type="caution">
    <text evidence="1">The sequence shown here is derived from an EMBL/GenBank/DDBJ whole genome shotgun (WGS) entry which is preliminary data.</text>
</comment>
<keyword evidence="2" id="KW-1185">Reference proteome</keyword>
<dbReference type="Proteomes" id="UP000611521">
    <property type="component" value="Unassembled WGS sequence"/>
</dbReference>